<evidence type="ECO:0000256" key="2">
    <source>
        <dbReference type="ARBA" id="ARBA00022475"/>
    </source>
</evidence>
<dbReference type="AlphaFoldDB" id="A0A1V4SS10"/>
<dbReference type="Pfam" id="PF02687">
    <property type="entry name" value="FtsX"/>
    <property type="match status" value="1"/>
</dbReference>
<keyword evidence="4 6" id="KW-1133">Transmembrane helix</keyword>
<evidence type="ECO:0000313" key="9">
    <source>
        <dbReference type="Proteomes" id="UP000191448"/>
    </source>
</evidence>
<dbReference type="GO" id="GO:0005886">
    <property type="term" value="C:plasma membrane"/>
    <property type="evidence" value="ECO:0007669"/>
    <property type="project" value="UniProtKB-SubCell"/>
</dbReference>
<accession>A0A1V4SS10</accession>
<evidence type="ECO:0000313" key="8">
    <source>
        <dbReference type="EMBL" id="OPX46660.1"/>
    </source>
</evidence>
<feature type="transmembrane region" description="Helical" evidence="6">
    <location>
        <begin position="356"/>
        <end position="380"/>
    </location>
</feature>
<protein>
    <submittedName>
        <fullName evidence="8">Bacitracin export permease protein BceB</fullName>
    </submittedName>
</protein>
<dbReference type="PANTHER" id="PTHR46795:SF3">
    <property type="entry name" value="ABC TRANSPORTER PERMEASE"/>
    <property type="match status" value="1"/>
</dbReference>
<proteinExistence type="predicted"/>
<dbReference type="InterPro" id="IPR003838">
    <property type="entry name" value="ABC3_permease_C"/>
</dbReference>
<evidence type="ECO:0000256" key="3">
    <source>
        <dbReference type="ARBA" id="ARBA00022692"/>
    </source>
</evidence>
<evidence type="ECO:0000256" key="1">
    <source>
        <dbReference type="ARBA" id="ARBA00004651"/>
    </source>
</evidence>
<gene>
    <name evidence="8" type="primary">bceB_4</name>
    <name evidence="8" type="ORF">CLTHE_26740</name>
</gene>
<comment type="caution">
    <text evidence="8">The sequence shown here is derived from an EMBL/GenBank/DDBJ whole genome shotgun (WGS) entry which is preliminary data.</text>
</comment>
<feature type="transmembrane region" description="Helical" evidence="6">
    <location>
        <begin position="86"/>
        <end position="110"/>
    </location>
</feature>
<reference evidence="8 9" key="1">
    <citation type="submission" date="2016-02" db="EMBL/GenBank/DDBJ databases">
        <title>Genome sequence of Clostridium thermobutyricum DSM 4928.</title>
        <authorList>
            <person name="Poehlein A."/>
            <person name="Daniel R."/>
        </authorList>
    </citation>
    <scope>NUCLEOTIDE SEQUENCE [LARGE SCALE GENOMIC DNA]</scope>
    <source>
        <strain evidence="8 9">DSM 4928</strain>
    </source>
</reference>
<feature type="transmembrane region" description="Helical" evidence="6">
    <location>
        <begin position="386"/>
        <end position="411"/>
    </location>
</feature>
<feature type="transmembrane region" description="Helical" evidence="6">
    <location>
        <begin position="52"/>
        <end position="74"/>
    </location>
</feature>
<feature type="transmembrane region" description="Helical" evidence="6">
    <location>
        <begin position="200"/>
        <end position="219"/>
    </location>
</feature>
<feature type="domain" description="ABC3 transporter permease C-terminal" evidence="7">
    <location>
        <begin position="59"/>
        <end position="168"/>
    </location>
</feature>
<organism evidence="8 9">
    <name type="scientific">Clostridium thermobutyricum DSM 4928</name>
    <dbReference type="NCBI Taxonomy" id="1121339"/>
    <lineage>
        <taxon>Bacteria</taxon>
        <taxon>Bacillati</taxon>
        <taxon>Bacillota</taxon>
        <taxon>Clostridia</taxon>
        <taxon>Eubacteriales</taxon>
        <taxon>Clostridiaceae</taxon>
        <taxon>Clostridium</taxon>
    </lineage>
</organism>
<feature type="transmembrane region" description="Helical" evidence="6">
    <location>
        <begin position="225"/>
        <end position="244"/>
    </location>
</feature>
<feature type="transmembrane region" description="Helical" evidence="6">
    <location>
        <begin position="117"/>
        <end position="139"/>
    </location>
</feature>
<sequence length="424" mass="47974">MNSLKLSLLLLKRDFKNFFLYTCSSIIIFMVLFGIFNIIYDPNIKSNLSQGDYISLSSIHLIVLFIIMLIGYYSNNLFMEKRKKEIAVQIISGLSLNSLAFSTAVINIIISLISLIFGLLFGFLLSPLVLSIIYNVIGINNTSFSLTNEGMIATLLMIFVNIFILGLFNVGLGYRTEICDLVRSKNGNYKTKIKKPSKNFFMIASLIVSLLFLFYMIFSNDFNDIPILGLLGSISTLIFTFYCLPSIFSKLSNKSSDKINFLVFRNIKLNIEKNLGILISIYLISGLLLVNLANFKSNIYLASAFSGSLILLLFLFIIGTLYSFNSLATLKIRNFKILKQLGYINSDIKKIIFKEALGFIFCISILPSVFLFVGIFKYYYLDIIPFFVLISIVCIFLFLMILCFGSCYVIYSKGLDSIFKNGGR</sequence>
<feature type="transmembrane region" description="Helical" evidence="6">
    <location>
        <begin position="18"/>
        <end position="40"/>
    </location>
</feature>
<keyword evidence="3 6" id="KW-0812">Transmembrane</keyword>
<dbReference type="InterPro" id="IPR052536">
    <property type="entry name" value="ABC-4_Integral_Memb_Prot"/>
</dbReference>
<keyword evidence="5 6" id="KW-0472">Membrane</keyword>
<evidence type="ECO:0000259" key="7">
    <source>
        <dbReference type="Pfam" id="PF02687"/>
    </source>
</evidence>
<evidence type="ECO:0000256" key="6">
    <source>
        <dbReference type="SAM" id="Phobius"/>
    </source>
</evidence>
<dbReference type="RefSeq" id="WP_080023880.1">
    <property type="nucleotide sequence ID" value="NZ_LTAY01000074.1"/>
</dbReference>
<feature type="transmembrane region" description="Helical" evidence="6">
    <location>
        <begin position="151"/>
        <end position="174"/>
    </location>
</feature>
<evidence type="ECO:0000256" key="4">
    <source>
        <dbReference type="ARBA" id="ARBA00022989"/>
    </source>
</evidence>
<feature type="transmembrane region" description="Helical" evidence="6">
    <location>
        <begin position="275"/>
        <end position="293"/>
    </location>
</feature>
<comment type="subcellular location">
    <subcellularLocation>
        <location evidence="1">Cell membrane</location>
        <topology evidence="1">Multi-pass membrane protein</topology>
    </subcellularLocation>
</comment>
<keyword evidence="2" id="KW-1003">Cell membrane</keyword>
<feature type="transmembrane region" description="Helical" evidence="6">
    <location>
        <begin position="299"/>
        <end position="324"/>
    </location>
</feature>
<dbReference type="EMBL" id="LTAY01000074">
    <property type="protein sequence ID" value="OPX46660.1"/>
    <property type="molecule type" value="Genomic_DNA"/>
</dbReference>
<dbReference type="Proteomes" id="UP000191448">
    <property type="component" value="Unassembled WGS sequence"/>
</dbReference>
<evidence type="ECO:0000256" key="5">
    <source>
        <dbReference type="ARBA" id="ARBA00023136"/>
    </source>
</evidence>
<dbReference type="PANTHER" id="PTHR46795">
    <property type="entry name" value="ABC TRANSPORTER PERMEASE-RELATED-RELATED"/>
    <property type="match status" value="1"/>
</dbReference>
<name>A0A1V4SS10_9CLOT</name>